<dbReference type="Proteomes" id="UP000184356">
    <property type="component" value="Unassembled WGS sequence"/>
</dbReference>
<dbReference type="PANTHER" id="PTHR33048">
    <property type="entry name" value="PTH11-LIKE INTEGRAL MEMBRANE PROTEIN (AFU_ORTHOLOGUE AFUA_5G11245)"/>
    <property type="match status" value="1"/>
</dbReference>
<evidence type="ECO:0000256" key="4">
    <source>
        <dbReference type="ARBA" id="ARBA00023136"/>
    </source>
</evidence>
<name>A0A1L9TQP6_9EURO</name>
<organism evidence="9 10">
    <name type="scientific">Aspergillus sydowii CBS 593.65</name>
    <dbReference type="NCBI Taxonomy" id="1036612"/>
    <lineage>
        <taxon>Eukaryota</taxon>
        <taxon>Fungi</taxon>
        <taxon>Dikarya</taxon>
        <taxon>Ascomycota</taxon>
        <taxon>Pezizomycotina</taxon>
        <taxon>Eurotiomycetes</taxon>
        <taxon>Eurotiomycetidae</taxon>
        <taxon>Eurotiales</taxon>
        <taxon>Aspergillaceae</taxon>
        <taxon>Aspergillus</taxon>
        <taxon>Aspergillus subgen. Nidulantes</taxon>
    </lineage>
</organism>
<feature type="transmembrane region" description="Helical" evidence="7">
    <location>
        <begin position="128"/>
        <end position="148"/>
    </location>
</feature>
<keyword evidence="10" id="KW-1185">Reference proteome</keyword>
<evidence type="ECO:0000256" key="6">
    <source>
        <dbReference type="SAM" id="MobiDB-lite"/>
    </source>
</evidence>
<feature type="transmembrane region" description="Helical" evidence="7">
    <location>
        <begin position="20"/>
        <end position="40"/>
    </location>
</feature>
<comment type="similarity">
    <text evidence="5">Belongs to the SAT4 family.</text>
</comment>
<dbReference type="OrthoDB" id="5429740at2759"/>
<accession>A0A1L9TQP6</accession>
<keyword evidence="4 7" id="KW-0472">Membrane</keyword>
<feature type="domain" description="Rhodopsin" evidence="8">
    <location>
        <begin position="32"/>
        <end position="272"/>
    </location>
</feature>
<proteinExistence type="inferred from homology"/>
<dbReference type="STRING" id="1036612.A0A1L9TQP6"/>
<dbReference type="AlphaFoldDB" id="A0A1L9TQP6"/>
<feature type="transmembrane region" description="Helical" evidence="7">
    <location>
        <begin position="182"/>
        <end position="202"/>
    </location>
</feature>
<evidence type="ECO:0000256" key="2">
    <source>
        <dbReference type="ARBA" id="ARBA00022692"/>
    </source>
</evidence>
<feature type="compositionally biased region" description="Polar residues" evidence="6">
    <location>
        <begin position="282"/>
        <end position="295"/>
    </location>
</feature>
<gene>
    <name evidence="9" type="ORF">ASPSYDRAFT_128681</name>
</gene>
<feature type="transmembrane region" description="Helical" evidence="7">
    <location>
        <begin position="248"/>
        <end position="268"/>
    </location>
</feature>
<protein>
    <recommendedName>
        <fullName evidence="8">Rhodopsin domain-containing protein</fullName>
    </recommendedName>
</protein>
<keyword evidence="3 7" id="KW-1133">Transmembrane helix</keyword>
<feature type="transmembrane region" description="Helical" evidence="7">
    <location>
        <begin position="91"/>
        <end position="116"/>
    </location>
</feature>
<keyword evidence="2 7" id="KW-0812">Transmembrane</keyword>
<feature type="transmembrane region" description="Helical" evidence="7">
    <location>
        <begin position="209"/>
        <end position="228"/>
    </location>
</feature>
<dbReference type="InterPro" id="IPR052337">
    <property type="entry name" value="SAT4-like"/>
</dbReference>
<sequence length="370" mass="41215">MESNTHDNSISRDTLYATIWVQYGICTVVMFLRAYSQFFVLRRFTLDDSVMLGAYLCQGVASALCTTSTRFGLGASVMSLSYNQIVNVLKFAMVSMPFGVFAPLLGRISFILFLLSSVITAHNPRRKWLWVLIALQLVINIIPCILQFTQCHPASALWDPLSLIEKCQGAVVVQKFGYFQGAFNGMTDLVLTVSGLVVILSLKTHRSNKIALCSILSLSLLAMIAAILKTVQIRIMNTFEFSQAMGLWAIWFLTEGTVVIVTASVPRLRAIVVLGRQRSKSSYNPYNTPTTPRGRSSNNNNNNNNNNNSTENGPYCTKDQPVRTKYIDTPIDETLLFEERGRSQESPEDLEILPMESVTELIPVKGRCAV</sequence>
<comment type="subcellular location">
    <subcellularLocation>
        <location evidence="1">Membrane</location>
        <topology evidence="1">Multi-pass membrane protein</topology>
    </subcellularLocation>
</comment>
<evidence type="ECO:0000259" key="8">
    <source>
        <dbReference type="Pfam" id="PF20684"/>
    </source>
</evidence>
<dbReference type="GO" id="GO:0016020">
    <property type="term" value="C:membrane"/>
    <property type="evidence" value="ECO:0007669"/>
    <property type="project" value="UniProtKB-SubCell"/>
</dbReference>
<dbReference type="PANTHER" id="PTHR33048:SF155">
    <property type="entry name" value="INTEGRAL MEMBRANE PROTEIN"/>
    <property type="match status" value="1"/>
</dbReference>
<dbReference type="Pfam" id="PF20684">
    <property type="entry name" value="Fung_rhodopsin"/>
    <property type="match status" value="1"/>
</dbReference>
<feature type="region of interest" description="Disordered" evidence="6">
    <location>
        <begin position="282"/>
        <end position="320"/>
    </location>
</feature>
<dbReference type="EMBL" id="KV878583">
    <property type="protein sequence ID" value="OJJ61742.1"/>
    <property type="molecule type" value="Genomic_DNA"/>
</dbReference>
<dbReference type="VEuPathDB" id="FungiDB:ASPSYDRAFT_128681"/>
<reference evidence="10" key="1">
    <citation type="journal article" date="2017" name="Genome Biol.">
        <title>Comparative genomics reveals high biological diversity and specific adaptations in the industrially and medically important fungal genus Aspergillus.</title>
        <authorList>
            <person name="de Vries R.P."/>
            <person name="Riley R."/>
            <person name="Wiebenga A."/>
            <person name="Aguilar-Osorio G."/>
            <person name="Amillis S."/>
            <person name="Uchima C.A."/>
            <person name="Anderluh G."/>
            <person name="Asadollahi M."/>
            <person name="Askin M."/>
            <person name="Barry K."/>
            <person name="Battaglia E."/>
            <person name="Bayram O."/>
            <person name="Benocci T."/>
            <person name="Braus-Stromeyer S.A."/>
            <person name="Caldana C."/>
            <person name="Canovas D."/>
            <person name="Cerqueira G.C."/>
            <person name="Chen F."/>
            <person name="Chen W."/>
            <person name="Choi C."/>
            <person name="Clum A."/>
            <person name="Dos Santos R.A."/>
            <person name="Damasio A.R."/>
            <person name="Diallinas G."/>
            <person name="Emri T."/>
            <person name="Fekete E."/>
            <person name="Flipphi M."/>
            <person name="Freyberg S."/>
            <person name="Gallo A."/>
            <person name="Gournas C."/>
            <person name="Habgood R."/>
            <person name="Hainaut M."/>
            <person name="Harispe M.L."/>
            <person name="Henrissat B."/>
            <person name="Hilden K.S."/>
            <person name="Hope R."/>
            <person name="Hossain A."/>
            <person name="Karabika E."/>
            <person name="Karaffa L."/>
            <person name="Karanyi Z."/>
            <person name="Krasevec N."/>
            <person name="Kuo A."/>
            <person name="Kusch H."/>
            <person name="LaButti K."/>
            <person name="Lagendijk E.L."/>
            <person name="Lapidus A."/>
            <person name="Levasseur A."/>
            <person name="Lindquist E."/>
            <person name="Lipzen A."/>
            <person name="Logrieco A.F."/>
            <person name="MacCabe A."/>
            <person name="Maekelae M.R."/>
            <person name="Malavazi I."/>
            <person name="Melin P."/>
            <person name="Meyer V."/>
            <person name="Mielnichuk N."/>
            <person name="Miskei M."/>
            <person name="Molnar A.P."/>
            <person name="Mule G."/>
            <person name="Ngan C.Y."/>
            <person name="Orejas M."/>
            <person name="Orosz E."/>
            <person name="Ouedraogo J.P."/>
            <person name="Overkamp K.M."/>
            <person name="Park H.-S."/>
            <person name="Perrone G."/>
            <person name="Piumi F."/>
            <person name="Punt P.J."/>
            <person name="Ram A.F."/>
            <person name="Ramon A."/>
            <person name="Rauscher S."/>
            <person name="Record E."/>
            <person name="Riano-Pachon D.M."/>
            <person name="Robert V."/>
            <person name="Roehrig J."/>
            <person name="Ruller R."/>
            <person name="Salamov A."/>
            <person name="Salih N.S."/>
            <person name="Samson R.A."/>
            <person name="Sandor E."/>
            <person name="Sanguinetti M."/>
            <person name="Schuetze T."/>
            <person name="Sepcic K."/>
            <person name="Shelest E."/>
            <person name="Sherlock G."/>
            <person name="Sophianopoulou V."/>
            <person name="Squina F.M."/>
            <person name="Sun H."/>
            <person name="Susca A."/>
            <person name="Todd R.B."/>
            <person name="Tsang A."/>
            <person name="Unkles S.E."/>
            <person name="van de Wiele N."/>
            <person name="van Rossen-Uffink D."/>
            <person name="Oliveira J.V."/>
            <person name="Vesth T.C."/>
            <person name="Visser J."/>
            <person name="Yu J.-H."/>
            <person name="Zhou M."/>
            <person name="Andersen M.R."/>
            <person name="Archer D.B."/>
            <person name="Baker S.E."/>
            <person name="Benoit I."/>
            <person name="Brakhage A.A."/>
            <person name="Braus G.H."/>
            <person name="Fischer R."/>
            <person name="Frisvad J.C."/>
            <person name="Goldman G.H."/>
            <person name="Houbraken J."/>
            <person name="Oakley B."/>
            <person name="Pocsi I."/>
            <person name="Scazzocchio C."/>
            <person name="Seiboth B."/>
            <person name="vanKuyk P.A."/>
            <person name="Wortman J."/>
            <person name="Dyer P.S."/>
            <person name="Grigoriev I.V."/>
        </authorList>
    </citation>
    <scope>NUCLEOTIDE SEQUENCE [LARGE SCALE GENOMIC DNA]</scope>
    <source>
        <strain evidence="10">CBS 593.65</strain>
    </source>
</reference>
<feature type="transmembrane region" description="Helical" evidence="7">
    <location>
        <begin position="52"/>
        <end position="71"/>
    </location>
</feature>
<evidence type="ECO:0000313" key="10">
    <source>
        <dbReference type="Proteomes" id="UP000184356"/>
    </source>
</evidence>
<evidence type="ECO:0000256" key="7">
    <source>
        <dbReference type="SAM" id="Phobius"/>
    </source>
</evidence>
<feature type="compositionally biased region" description="Low complexity" evidence="6">
    <location>
        <begin position="296"/>
        <end position="309"/>
    </location>
</feature>
<evidence type="ECO:0000256" key="1">
    <source>
        <dbReference type="ARBA" id="ARBA00004141"/>
    </source>
</evidence>
<dbReference type="GeneID" id="63756578"/>
<dbReference type="RefSeq" id="XP_040705548.1">
    <property type="nucleotide sequence ID" value="XM_040840505.1"/>
</dbReference>
<evidence type="ECO:0000256" key="5">
    <source>
        <dbReference type="ARBA" id="ARBA00038359"/>
    </source>
</evidence>
<dbReference type="InterPro" id="IPR049326">
    <property type="entry name" value="Rhodopsin_dom_fungi"/>
</dbReference>
<evidence type="ECO:0000256" key="3">
    <source>
        <dbReference type="ARBA" id="ARBA00022989"/>
    </source>
</evidence>
<evidence type="ECO:0000313" key="9">
    <source>
        <dbReference type="EMBL" id="OJJ61742.1"/>
    </source>
</evidence>